<dbReference type="STRING" id="242231.NGO_0554"/>
<name>Q5F949_NEIG1</name>
<dbReference type="InterPro" id="IPR054843">
    <property type="entry name" value="Slam_hemophilin_C"/>
</dbReference>
<evidence type="ECO:0000313" key="2">
    <source>
        <dbReference type="EMBL" id="AAW89288.1"/>
    </source>
</evidence>
<dbReference type="NCBIfam" id="NF041636">
    <property type="entry name" value="slam_lipo"/>
    <property type="match status" value="1"/>
</dbReference>
<proteinExistence type="predicted"/>
<dbReference type="EMBL" id="AE004969">
    <property type="protein sequence ID" value="AAW89288.1"/>
    <property type="molecule type" value="Genomic_DNA"/>
</dbReference>
<keyword evidence="1" id="KW-0732">Signal</keyword>
<reference evidence="3" key="1">
    <citation type="submission" date="2003-03" db="EMBL/GenBank/DDBJ databases">
        <title>The complete genome sequence of Neisseria gonorrhoeae.</title>
        <authorList>
            <person name="Lewis L.A."/>
            <person name="Gillaspy A.F."/>
            <person name="McLaughlin R.E."/>
            <person name="Gipson M."/>
            <person name="Ducey T.F."/>
            <person name="Ownbey T."/>
            <person name="Hartman K."/>
            <person name="Nydick C."/>
            <person name="Carson M.B."/>
            <person name="Vaughn J."/>
            <person name="Thomson C."/>
            <person name="Song L."/>
            <person name="Lin S."/>
            <person name="Yuan X."/>
            <person name="Najar F."/>
            <person name="Zhan M."/>
            <person name="Ren Q."/>
            <person name="Zhu H."/>
            <person name="Qi S."/>
            <person name="Kenton S.M."/>
            <person name="Lai H."/>
            <person name="White J.D."/>
            <person name="Clifton S."/>
            <person name="Roe B.A."/>
            <person name="Dyer D.W."/>
        </authorList>
    </citation>
    <scope>NUCLEOTIDE SEQUENCE [LARGE SCALE GENOMIC DNA]</scope>
    <source>
        <strain evidence="3">ATCC 700825 / FA 1090</strain>
    </source>
</reference>
<sequence length="316" mass="33400">MKASQLTLAVLLAAAFGSAYAVEVKGGDSSKGQLIQAAESDFLPFGSGAADIKVSTGNGLSKSINLEAGPAQRIRNKYGNAPINGGNQNTNVNGAANSRYLQPGDINPIAGWFSKTRLAQVWYEKRANNTEVFSVRQMADPLLPIAPKFGGMTFAKVPTAATNVFFGEWAPRKGNSNQITNSTDLNMNDGNRTVWFVGENPTKNTRNLTAVTYNVVGINKHTPGKNDFYTGEITATFGTGDKGFMSGELEHTDDGELSFNGVEITNADGSFNSIPGRNNEGIKGQFYGNGAAAMAGYATRGTDNKGDDVAFGGAKK</sequence>
<protein>
    <recommendedName>
        <fullName evidence="4">Transferrin-binding protein B C-lobe/N-lobe beta barrel domain-containing protein</fullName>
    </recommendedName>
</protein>
<feature type="signal peptide" evidence="1">
    <location>
        <begin position="1"/>
        <end position="21"/>
    </location>
</feature>
<evidence type="ECO:0000313" key="3">
    <source>
        <dbReference type="Proteomes" id="UP000000535"/>
    </source>
</evidence>
<evidence type="ECO:0008006" key="4">
    <source>
        <dbReference type="Google" id="ProtNLM"/>
    </source>
</evidence>
<organism evidence="2 3">
    <name type="scientific">Neisseria gonorrhoeae (strain ATCC 700825 / FA 1090)</name>
    <dbReference type="NCBI Taxonomy" id="242231"/>
    <lineage>
        <taxon>Bacteria</taxon>
        <taxon>Pseudomonadati</taxon>
        <taxon>Pseudomonadota</taxon>
        <taxon>Betaproteobacteria</taxon>
        <taxon>Neisseriales</taxon>
        <taxon>Neisseriaceae</taxon>
        <taxon>Neisseria</taxon>
    </lineage>
</organism>
<accession>Q5F949</accession>
<dbReference type="RefSeq" id="WP_003706105.1">
    <property type="nucleotide sequence ID" value="NC_002946.2"/>
</dbReference>
<feature type="chain" id="PRO_5004255557" description="Transferrin-binding protein B C-lobe/N-lobe beta barrel domain-containing protein" evidence="1">
    <location>
        <begin position="22"/>
        <end position="316"/>
    </location>
</feature>
<keyword evidence="3" id="KW-1185">Reference proteome</keyword>
<dbReference type="HOGENOM" id="CLU_873845_0_0_4"/>
<dbReference type="KEGG" id="ngo:NGO_0554"/>
<gene>
    <name evidence="2" type="ORF">NGO_0554</name>
</gene>
<dbReference type="Proteomes" id="UP000000535">
    <property type="component" value="Chromosome"/>
</dbReference>
<dbReference type="AlphaFoldDB" id="Q5F949"/>
<evidence type="ECO:0000256" key="1">
    <source>
        <dbReference type="SAM" id="SignalP"/>
    </source>
</evidence>
<dbReference type="PATRIC" id="fig|242231.10.peg.652"/>